<dbReference type="Proteomes" id="UP000770015">
    <property type="component" value="Unassembled WGS sequence"/>
</dbReference>
<evidence type="ECO:0008006" key="3">
    <source>
        <dbReference type="Google" id="ProtNLM"/>
    </source>
</evidence>
<feature type="non-terminal residue" evidence="1">
    <location>
        <position position="1"/>
    </location>
</feature>
<dbReference type="OrthoDB" id="5324692at2759"/>
<evidence type="ECO:0000313" key="2">
    <source>
        <dbReference type="Proteomes" id="UP000770015"/>
    </source>
</evidence>
<proteinExistence type="predicted"/>
<protein>
    <recommendedName>
        <fullName evidence="3">Integral membrane protein</fullName>
    </recommendedName>
</protein>
<name>A0A9P9A4Y1_9PEZI</name>
<keyword evidence="2" id="KW-1185">Reference proteome</keyword>
<dbReference type="EMBL" id="JAGSXJ010000048">
    <property type="protein sequence ID" value="KAH6661952.1"/>
    <property type="molecule type" value="Genomic_DNA"/>
</dbReference>
<evidence type="ECO:0000313" key="1">
    <source>
        <dbReference type="EMBL" id="KAH6661952.1"/>
    </source>
</evidence>
<comment type="caution">
    <text evidence="1">The sequence shown here is derived from an EMBL/GenBank/DDBJ whole genome shotgun (WGS) entry which is preliminary data.</text>
</comment>
<dbReference type="AlphaFoldDB" id="A0A9P9A4Y1"/>
<sequence length="575" mass="62886">DPLYDPAALATPIGTPSTALRLCSRPRTVTYATTWYHLKGLPDFDICSFCYSKHITSLTHEFESVVKANGLCRFSVPRVTKSLWPEAQRTSSVTALRDFASRRTAIPACTKKGGAVGADGVKWFGLAGGEIGMVACEACQEDEVAGTSFAGHFEPLKQVQGASERWICTISYEHVSRCLQVYSAQNAWSEFVAAAKKRMALPDCSDTLASATGRNWYRPIRPVGDIDICEACYLDSLALTDLGGHFAETGESFEQKLTMRICDFQLMNLSEALVVCRTKGLGIDAFLRAAAKIASSPRCSKQGGIVDGRFYNFASTPAANFGICEGCHAGILEPHGVAPFFTPEPQLVQGTAWCAFNPNVERFGGLVNHWLEAVETGSWPAYERWVCRYTALPTCPNFNMAAGRRWYGWDDLPVCPECFETVAEGTPLAASFELRDTPVEGERLCAGYSEHMRGRWAKASAAGDAKGLREFNAYRMSVYAQTVPRFKMLAQMQTMQNQLALSQMMLGLSLQHANAMSDWGGSSGYEYGNSSLGYHSSQYGVDSAKAFDEGRATMARANGPIAEASYLKDAWQVVE</sequence>
<gene>
    <name evidence="1" type="ORF">F5X68DRAFT_145204</name>
</gene>
<organism evidence="1 2">
    <name type="scientific">Plectosphaerella plurivora</name>
    <dbReference type="NCBI Taxonomy" id="936078"/>
    <lineage>
        <taxon>Eukaryota</taxon>
        <taxon>Fungi</taxon>
        <taxon>Dikarya</taxon>
        <taxon>Ascomycota</taxon>
        <taxon>Pezizomycotina</taxon>
        <taxon>Sordariomycetes</taxon>
        <taxon>Hypocreomycetidae</taxon>
        <taxon>Glomerellales</taxon>
        <taxon>Plectosphaerellaceae</taxon>
        <taxon>Plectosphaerella</taxon>
    </lineage>
</organism>
<accession>A0A9P9A4Y1</accession>
<reference evidence="1" key="1">
    <citation type="journal article" date="2021" name="Nat. Commun.">
        <title>Genetic determinants of endophytism in the Arabidopsis root mycobiome.</title>
        <authorList>
            <person name="Mesny F."/>
            <person name="Miyauchi S."/>
            <person name="Thiergart T."/>
            <person name="Pickel B."/>
            <person name="Atanasova L."/>
            <person name="Karlsson M."/>
            <person name="Huettel B."/>
            <person name="Barry K.W."/>
            <person name="Haridas S."/>
            <person name="Chen C."/>
            <person name="Bauer D."/>
            <person name="Andreopoulos W."/>
            <person name="Pangilinan J."/>
            <person name="LaButti K."/>
            <person name="Riley R."/>
            <person name="Lipzen A."/>
            <person name="Clum A."/>
            <person name="Drula E."/>
            <person name="Henrissat B."/>
            <person name="Kohler A."/>
            <person name="Grigoriev I.V."/>
            <person name="Martin F.M."/>
            <person name="Hacquard S."/>
        </authorList>
    </citation>
    <scope>NUCLEOTIDE SEQUENCE</scope>
    <source>
        <strain evidence="1">MPI-SDFR-AT-0117</strain>
    </source>
</reference>